<dbReference type="InterPro" id="IPR037523">
    <property type="entry name" value="VOC_core"/>
</dbReference>
<evidence type="ECO:0000313" key="3">
    <source>
        <dbReference type="Proteomes" id="UP001201873"/>
    </source>
</evidence>
<dbReference type="RefSeq" id="WP_248825877.1">
    <property type="nucleotide sequence ID" value="NZ_JALKFT010000020.1"/>
</dbReference>
<dbReference type="PROSITE" id="PS51819">
    <property type="entry name" value="VOC"/>
    <property type="match status" value="2"/>
</dbReference>
<keyword evidence="3" id="KW-1185">Reference proteome</keyword>
<gene>
    <name evidence="2" type="ORF">MXD59_18120</name>
</gene>
<dbReference type="SUPFAM" id="SSF54593">
    <property type="entry name" value="Glyoxalase/Bleomycin resistance protein/Dihydroxybiphenyl dioxygenase"/>
    <property type="match status" value="2"/>
</dbReference>
<dbReference type="PANTHER" id="PTHR33993">
    <property type="entry name" value="GLYOXALASE-RELATED"/>
    <property type="match status" value="1"/>
</dbReference>
<organism evidence="2 3">
    <name type="scientific">Frankia umida</name>
    <dbReference type="NCBI Taxonomy" id="573489"/>
    <lineage>
        <taxon>Bacteria</taxon>
        <taxon>Bacillati</taxon>
        <taxon>Actinomycetota</taxon>
        <taxon>Actinomycetes</taxon>
        <taxon>Frankiales</taxon>
        <taxon>Frankiaceae</taxon>
        <taxon>Frankia</taxon>
    </lineage>
</organism>
<evidence type="ECO:0000259" key="1">
    <source>
        <dbReference type="PROSITE" id="PS51819"/>
    </source>
</evidence>
<dbReference type="CDD" id="cd07247">
    <property type="entry name" value="SgaA_N_like"/>
    <property type="match status" value="2"/>
</dbReference>
<evidence type="ECO:0000313" key="2">
    <source>
        <dbReference type="EMBL" id="MCK9877667.1"/>
    </source>
</evidence>
<reference evidence="2 3" key="1">
    <citation type="submission" date="2022-04" db="EMBL/GenBank/DDBJ databases">
        <title>Genome diversity in the genus Frankia.</title>
        <authorList>
            <person name="Carlos-Shanley C."/>
            <person name="Hahn D."/>
        </authorList>
    </citation>
    <scope>NUCLEOTIDE SEQUENCE [LARGE SCALE GENOMIC DNA]</scope>
    <source>
        <strain evidence="2 3">Ag45/Mut15</strain>
    </source>
</reference>
<dbReference type="InterPro" id="IPR029068">
    <property type="entry name" value="Glyas_Bleomycin-R_OHBP_Dase"/>
</dbReference>
<dbReference type="Proteomes" id="UP001201873">
    <property type="component" value="Unassembled WGS sequence"/>
</dbReference>
<dbReference type="PANTHER" id="PTHR33993:SF10">
    <property type="entry name" value="CONSERVED PROTEIN"/>
    <property type="match status" value="1"/>
</dbReference>
<dbReference type="InterPro" id="IPR052164">
    <property type="entry name" value="Anthracycline_SecMetBiosynth"/>
</dbReference>
<protein>
    <submittedName>
        <fullName evidence="2">VOC family protein</fullName>
    </submittedName>
</protein>
<sequence length="265" mass="27428">MPASDNIPAGAPCWVDLLTSDAEGAQAFYRDLFGWSGQVAAEQFGGYTNLELGGALVGGLMPKVAEMGPAPDGWSIYLATPDAEKTVAAATEHGGGVIVPAMAINELGVMAVVTDPTGAAIGMWQPGTHAGVGVLAEPGAPGWFELFTRDFTTAVDFYREVFGWDVHIVSDTPEFRYATYGKDESARAGIMDASAFLPEGVPAHWSVYFGAADTDATLARAAELGGTVLQPGEDTPYGRLGIAADLTGAVFKLLGPNKAEAPAAS</sequence>
<feature type="domain" description="VOC" evidence="1">
    <location>
        <begin position="11"/>
        <end position="126"/>
    </location>
</feature>
<dbReference type="Pfam" id="PF00903">
    <property type="entry name" value="Glyoxalase"/>
    <property type="match status" value="2"/>
</dbReference>
<accession>A0ABT0K1J2</accession>
<feature type="domain" description="VOC" evidence="1">
    <location>
        <begin position="140"/>
        <end position="256"/>
    </location>
</feature>
<comment type="caution">
    <text evidence="2">The sequence shown here is derived from an EMBL/GenBank/DDBJ whole genome shotgun (WGS) entry which is preliminary data.</text>
</comment>
<dbReference type="InterPro" id="IPR004360">
    <property type="entry name" value="Glyas_Fos-R_dOase_dom"/>
</dbReference>
<dbReference type="Gene3D" id="3.10.180.10">
    <property type="entry name" value="2,3-Dihydroxybiphenyl 1,2-Dioxygenase, domain 1"/>
    <property type="match status" value="2"/>
</dbReference>
<dbReference type="EMBL" id="JALKFT010000020">
    <property type="protein sequence ID" value="MCK9877667.1"/>
    <property type="molecule type" value="Genomic_DNA"/>
</dbReference>
<proteinExistence type="predicted"/>
<name>A0ABT0K1J2_9ACTN</name>